<dbReference type="PATRIC" id="fig|1234409.3.peg.190"/>
<keyword evidence="4" id="KW-0175">Coiled coil</keyword>
<sequence>MIILQLQDVARHFGADVLFSHVQMEIQDKSRIALVGRNGAGKSTLLKIIAGETRPDEGEVIKRKDLTIGYLEQNTGLHSQKTIYQEMLEPFSPLIQKEKELRRLENEMAEVSGEELTRLMQQYDQLQHQFQEENGYAYESEIRSVLHGFQFYESDFDTPISDLSGGQKTRLALAKMLLTCPDLLILDEPTNHLDIETLRWLENYLQGYVGALLIVSHDRYFLDKVVNEVYELEFGQCKHYVGNYTQYTIEKETQLLSQQKQYEKQQQEIKKMETFIQKNMARASTTKRAQSRQKQLEKMDRIVAPTANTESVRLHFPIDQPSGNVVLQTEDLAIGYETPLAKNIQMDIRKQEAIAIVGPNGIGKSTLLKTIMKQIPSLAGTIHFGTNVEIGYYDQEQASLHPKKTVLQELWDEHPLTNEKDIRTVLASVLFKGEDIKKTVAQLSGGEKARLLLAKLAMQKENFLILDEPTNHLDLDSKEVLEDALIHYEGTLLFVSHDRYFINRIATKIIELTPEGSILYHGDYDYYEEKKAEEEEKKSLLKEEEQKEEIISSTKAQYLSSKEEQKERRKLQRAVDALEEKMEELEQKITQIQEEMCLPEYQNDSYALNQMHETVAQLEEEYEQAAEEWEEKALLLEE</sequence>
<keyword evidence="7" id="KW-1185">Reference proteome</keyword>
<feature type="coiled-coil region" evidence="4">
    <location>
        <begin position="524"/>
        <end position="635"/>
    </location>
</feature>
<dbReference type="PANTHER" id="PTHR42855:SF2">
    <property type="entry name" value="DRUG RESISTANCE ABC TRANSPORTER,ATP-BINDING PROTEIN"/>
    <property type="match status" value="1"/>
</dbReference>
<dbReference type="EMBL" id="AMYT01000008">
    <property type="protein sequence ID" value="EKU27754.1"/>
    <property type="molecule type" value="Genomic_DNA"/>
</dbReference>
<dbReference type="InterPro" id="IPR003439">
    <property type="entry name" value="ABC_transporter-like_ATP-bd"/>
</dbReference>
<gene>
    <name evidence="6" type="ORF">C683_0219</name>
</gene>
<dbReference type="SUPFAM" id="SSF52540">
    <property type="entry name" value="P-loop containing nucleoside triphosphate hydrolases"/>
    <property type="match status" value="2"/>
</dbReference>
<keyword evidence="1" id="KW-0677">Repeat</keyword>
<dbReference type="PROSITE" id="PS50893">
    <property type="entry name" value="ABC_TRANSPORTER_2"/>
    <property type="match status" value="2"/>
</dbReference>
<dbReference type="Proteomes" id="UP000016057">
    <property type="component" value="Unassembled WGS sequence"/>
</dbReference>
<protein>
    <submittedName>
        <fullName evidence="6">ABC transporter ATP-binding protein uup</fullName>
    </submittedName>
</protein>
<dbReference type="InterPro" id="IPR032524">
    <property type="entry name" value="ABC_tran_C"/>
</dbReference>
<feature type="domain" description="ABC transporter" evidence="5">
    <location>
        <begin position="327"/>
        <end position="540"/>
    </location>
</feature>
<dbReference type="PANTHER" id="PTHR42855">
    <property type="entry name" value="ABC TRANSPORTER ATP-BINDING SUBUNIT"/>
    <property type="match status" value="1"/>
</dbReference>
<dbReference type="InterPro" id="IPR037118">
    <property type="entry name" value="Val-tRNA_synth_C_sf"/>
</dbReference>
<evidence type="ECO:0000259" key="5">
    <source>
        <dbReference type="PROSITE" id="PS50893"/>
    </source>
</evidence>
<dbReference type="GO" id="GO:0005524">
    <property type="term" value="F:ATP binding"/>
    <property type="evidence" value="ECO:0007669"/>
    <property type="project" value="UniProtKB-KW"/>
</dbReference>
<keyword evidence="2" id="KW-0547">Nucleotide-binding</keyword>
<keyword evidence="3 6" id="KW-0067">ATP-binding</keyword>
<comment type="caution">
    <text evidence="6">The sequence shown here is derived from an EMBL/GenBank/DDBJ whole genome shotgun (WGS) entry which is preliminary data.</text>
</comment>
<dbReference type="InterPro" id="IPR027417">
    <property type="entry name" value="P-loop_NTPase"/>
</dbReference>
<organism evidence="6 7">
    <name type="scientific">Catellicoccus marimammalium M35/04/3</name>
    <dbReference type="NCBI Taxonomy" id="1234409"/>
    <lineage>
        <taxon>Bacteria</taxon>
        <taxon>Bacillati</taxon>
        <taxon>Bacillota</taxon>
        <taxon>Bacilli</taxon>
        <taxon>Lactobacillales</taxon>
        <taxon>Enterococcaceae</taxon>
        <taxon>Catellicoccus</taxon>
    </lineage>
</organism>
<dbReference type="InterPro" id="IPR003593">
    <property type="entry name" value="AAA+_ATPase"/>
</dbReference>
<feature type="coiled-coil region" evidence="4">
    <location>
        <begin position="94"/>
        <end position="129"/>
    </location>
</feature>
<dbReference type="STRING" id="1234409.C683_0219"/>
<dbReference type="InterPro" id="IPR032781">
    <property type="entry name" value="ABC_tran_Xtn"/>
</dbReference>
<evidence type="ECO:0000256" key="1">
    <source>
        <dbReference type="ARBA" id="ARBA00022737"/>
    </source>
</evidence>
<dbReference type="CDD" id="cd03221">
    <property type="entry name" value="ABCF_EF-3"/>
    <property type="match status" value="2"/>
</dbReference>
<dbReference type="SMART" id="SM00382">
    <property type="entry name" value="AAA"/>
    <property type="match status" value="2"/>
</dbReference>
<dbReference type="FunFam" id="3.40.50.300:FF:000309">
    <property type="entry name" value="ABC transporter ATP-binding protein"/>
    <property type="match status" value="1"/>
</dbReference>
<dbReference type="OrthoDB" id="9760950at2"/>
<dbReference type="PROSITE" id="PS00211">
    <property type="entry name" value="ABC_TRANSPORTER_1"/>
    <property type="match status" value="2"/>
</dbReference>
<dbReference type="Gene3D" id="1.10.287.380">
    <property type="entry name" value="Valyl-tRNA synthetase, C-terminal domain"/>
    <property type="match status" value="1"/>
</dbReference>
<evidence type="ECO:0000313" key="7">
    <source>
        <dbReference type="Proteomes" id="UP000016057"/>
    </source>
</evidence>
<dbReference type="eggNOG" id="COG0488">
    <property type="taxonomic scope" value="Bacteria"/>
</dbReference>
<dbReference type="Gene3D" id="3.40.50.300">
    <property type="entry name" value="P-loop containing nucleotide triphosphate hydrolases"/>
    <property type="match status" value="2"/>
</dbReference>
<feature type="domain" description="ABC transporter" evidence="5">
    <location>
        <begin position="4"/>
        <end position="259"/>
    </location>
</feature>
<dbReference type="InterPro" id="IPR051309">
    <property type="entry name" value="ABCF_ATPase"/>
</dbReference>
<accession>K8Z9M5</accession>
<reference evidence="6 7" key="1">
    <citation type="journal article" date="2013" name="Genome Announc.">
        <title>Draft Genome Sequence of Catellicoccus marimammalium, a Novel Species Commonly Found in Gull Feces.</title>
        <authorList>
            <person name="Weigand M.R."/>
            <person name="Ryu H."/>
            <person name="Bozcek L."/>
            <person name="Konstantinidis K.T."/>
            <person name="Santo Domingo J.W."/>
        </authorList>
    </citation>
    <scope>NUCLEOTIDE SEQUENCE [LARGE SCALE GENOMIC DNA]</scope>
    <source>
        <strain evidence="6 7">M35/04/3</strain>
    </source>
</reference>
<evidence type="ECO:0000256" key="4">
    <source>
        <dbReference type="SAM" id="Coils"/>
    </source>
</evidence>
<evidence type="ECO:0000256" key="3">
    <source>
        <dbReference type="ARBA" id="ARBA00022840"/>
    </source>
</evidence>
<dbReference type="RefSeq" id="WP_009488493.1">
    <property type="nucleotide sequence ID" value="NZ_AMYT01000008.1"/>
</dbReference>
<evidence type="ECO:0000256" key="2">
    <source>
        <dbReference type="ARBA" id="ARBA00022741"/>
    </source>
</evidence>
<dbReference type="FunFam" id="3.40.50.300:FF:000011">
    <property type="entry name" value="Putative ABC transporter ATP-binding component"/>
    <property type="match status" value="1"/>
</dbReference>
<dbReference type="AlphaFoldDB" id="K8Z9M5"/>
<dbReference type="InterPro" id="IPR017871">
    <property type="entry name" value="ABC_transporter-like_CS"/>
</dbReference>
<dbReference type="Pfam" id="PF16326">
    <property type="entry name" value="ABC_tran_CTD"/>
    <property type="match status" value="1"/>
</dbReference>
<dbReference type="Pfam" id="PF00005">
    <property type="entry name" value="ABC_tran"/>
    <property type="match status" value="2"/>
</dbReference>
<name>K8Z9M5_9ENTE</name>
<proteinExistence type="predicted"/>
<dbReference type="Pfam" id="PF12848">
    <property type="entry name" value="ABC_tran_Xtn"/>
    <property type="match status" value="1"/>
</dbReference>
<dbReference type="GO" id="GO:0003677">
    <property type="term" value="F:DNA binding"/>
    <property type="evidence" value="ECO:0007669"/>
    <property type="project" value="InterPro"/>
</dbReference>
<dbReference type="GO" id="GO:0016887">
    <property type="term" value="F:ATP hydrolysis activity"/>
    <property type="evidence" value="ECO:0007669"/>
    <property type="project" value="InterPro"/>
</dbReference>
<evidence type="ECO:0000313" key="6">
    <source>
        <dbReference type="EMBL" id="EKU27754.1"/>
    </source>
</evidence>